<name>A0A2Z6EY98_9BURK</name>
<dbReference type="EMBL" id="AP018150">
    <property type="protein sequence ID" value="BBE10387.1"/>
    <property type="molecule type" value="Genomic_DNA"/>
</dbReference>
<dbReference type="Proteomes" id="UP000282597">
    <property type="component" value="Chromosome"/>
</dbReference>
<protein>
    <submittedName>
        <fullName evidence="1">Ribosomal protein L7</fullName>
    </submittedName>
</protein>
<sequence>MVHLINGNQQAIAFGAAPKCLPLSDNAYIHAYRSQRMFICCINVIHMLYLSHVKLELGYDYDYC</sequence>
<keyword evidence="1" id="KW-0689">Ribosomal protein</keyword>
<dbReference type="AlphaFoldDB" id="A0A2Z6EY98"/>
<organism evidence="1 2">
    <name type="scientific">Mycoavidus cysteinexigens</name>
    <dbReference type="NCBI Taxonomy" id="1553431"/>
    <lineage>
        <taxon>Bacteria</taxon>
        <taxon>Pseudomonadati</taxon>
        <taxon>Pseudomonadota</taxon>
        <taxon>Betaproteobacteria</taxon>
        <taxon>Burkholderiales</taxon>
        <taxon>Burkholderiaceae</taxon>
        <taxon>Mycoavidus</taxon>
    </lineage>
</organism>
<keyword evidence="1" id="KW-0687">Ribonucleoprotein</keyword>
<reference evidence="1 2" key="1">
    <citation type="journal article" date="2018" name="Microbes Environ.">
        <title>Comparative Genomic Insights into Endofungal Lifestyles of Two Bacterial Endosymbionts, Mycoavidus cysteinexigens and Burkholderia rhizoxinica.</title>
        <authorList>
            <person name="Sharmin D."/>
            <person name="Guo Y."/>
            <person name="Nishizawa T."/>
            <person name="Ohshima S."/>
            <person name="Sato Y."/>
            <person name="Takashima Y."/>
            <person name="Narisawa K."/>
            <person name="Ohta H."/>
        </authorList>
    </citation>
    <scope>NUCLEOTIDE SEQUENCE [LARGE SCALE GENOMIC DNA]</scope>
    <source>
        <strain evidence="1 2">B1-EB</strain>
    </source>
</reference>
<gene>
    <name evidence="1" type="ORF">MCB1EB_2226</name>
</gene>
<dbReference type="GO" id="GO:0005840">
    <property type="term" value="C:ribosome"/>
    <property type="evidence" value="ECO:0007669"/>
    <property type="project" value="UniProtKB-KW"/>
</dbReference>
<keyword evidence="2" id="KW-1185">Reference proteome</keyword>
<proteinExistence type="predicted"/>
<evidence type="ECO:0000313" key="2">
    <source>
        <dbReference type="Proteomes" id="UP000282597"/>
    </source>
</evidence>
<dbReference type="KEGG" id="mcys:MCB1EB_2226"/>
<evidence type="ECO:0000313" key="1">
    <source>
        <dbReference type="EMBL" id="BBE10387.1"/>
    </source>
</evidence>
<accession>A0A2Z6EY98</accession>